<sequence length="285" mass="30414">MTLITTLKNIDQHPASGHTSAPRGAFFKRIFKSRAALAALVTVAAMVIGSVSVLVRTSHAAGTPGTGITAASAPNATNGANAASAASADATAKTGELAIKRTPAALPKVIKESDSKTEWENLTVAQKQTLAPLEAGWNNQKLSTRKKWIEISKRFGSLSPAEQSRVQDRMHDWVTLTPAQRREVRENYARTRRLDTEQRAKRWAEYQHLPEAEKQKLAAEAAAANNRKRVTSQVLSIPTKPILVKPIQLTPKPAAPVPSATAPVPALPAAPAPPSAPTPPLDSGY</sequence>
<keyword evidence="2" id="KW-0472">Membrane</keyword>
<organism evidence="3 4">
    <name type="scientific">Glaciimonas immobilis</name>
    <dbReference type="NCBI Taxonomy" id="728004"/>
    <lineage>
        <taxon>Bacteria</taxon>
        <taxon>Pseudomonadati</taxon>
        <taxon>Pseudomonadota</taxon>
        <taxon>Betaproteobacteria</taxon>
        <taxon>Burkholderiales</taxon>
        <taxon>Oxalobacteraceae</taxon>
        <taxon>Glaciimonas</taxon>
    </lineage>
</organism>
<dbReference type="InterPro" id="IPR021455">
    <property type="entry name" value="DUF3106"/>
</dbReference>
<feature type="compositionally biased region" description="Pro residues" evidence="1">
    <location>
        <begin position="265"/>
        <end position="285"/>
    </location>
</feature>
<dbReference type="Pfam" id="PF11304">
    <property type="entry name" value="DUF3106"/>
    <property type="match status" value="1"/>
</dbReference>
<name>A0A840S0U0_9BURK</name>
<reference evidence="3 4" key="1">
    <citation type="submission" date="2020-08" db="EMBL/GenBank/DDBJ databases">
        <title>Genomic Encyclopedia of Type Strains, Phase IV (KMG-IV): sequencing the most valuable type-strain genomes for metagenomic binning, comparative biology and taxonomic classification.</title>
        <authorList>
            <person name="Goeker M."/>
        </authorList>
    </citation>
    <scope>NUCLEOTIDE SEQUENCE [LARGE SCALE GENOMIC DNA]</scope>
    <source>
        <strain evidence="3 4">DSM 23240</strain>
    </source>
</reference>
<keyword evidence="2" id="KW-0812">Transmembrane</keyword>
<dbReference type="RefSeq" id="WP_168056883.1">
    <property type="nucleotide sequence ID" value="NZ_JAAOZT010000012.1"/>
</dbReference>
<evidence type="ECO:0000256" key="2">
    <source>
        <dbReference type="SAM" id="Phobius"/>
    </source>
</evidence>
<protein>
    <recommendedName>
        <fullName evidence="5">DUF3106 domain-containing protein</fullName>
    </recommendedName>
</protein>
<evidence type="ECO:0000313" key="3">
    <source>
        <dbReference type="EMBL" id="MBB5202494.1"/>
    </source>
</evidence>
<feature type="transmembrane region" description="Helical" evidence="2">
    <location>
        <begin position="35"/>
        <end position="55"/>
    </location>
</feature>
<proteinExistence type="predicted"/>
<evidence type="ECO:0000313" key="4">
    <source>
        <dbReference type="Proteomes" id="UP000571084"/>
    </source>
</evidence>
<dbReference type="EMBL" id="JACHHQ010000016">
    <property type="protein sequence ID" value="MBB5202494.1"/>
    <property type="molecule type" value="Genomic_DNA"/>
</dbReference>
<keyword evidence="4" id="KW-1185">Reference proteome</keyword>
<accession>A0A840S0U0</accession>
<evidence type="ECO:0000256" key="1">
    <source>
        <dbReference type="SAM" id="MobiDB-lite"/>
    </source>
</evidence>
<evidence type="ECO:0008006" key="5">
    <source>
        <dbReference type="Google" id="ProtNLM"/>
    </source>
</evidence>
<dbReference type="Proteomes" id="UP000571084">
    <property type="component" value="Unassembled WGS sequence"/>
</dbReference>
<feature type="region of interest" description="Disordered" evidence="1">
    <location>
        <begin position="250"/>
        <end position="285"/>
    </location>
</feature>
<keyword evidence="2" id="KW-1133">Transmembrane helix</keyword>
<gene>
    <name evidence="3" type="ORF">HNR39_004361</name>
</gene>
<dbReference type="AlphaFoldDB" id="A0A840S0U0"/>
<comment type="caution">
    <text evidence="3">The sequence shown here is derived from an EMBL/GenBank/DDBJ whole genome shotgun (WGS) entry which is preliminary data.</text>
</comment>